<accession>A0A089MWN7</accession>
<keyword evidence="3" id="KW-1185">Reference proteome</keyword>
<dbReference type="Gene3D" id="3.40.50.880">
    <property type="match status" value="1"/>
</dbReference>
<dbReference type="InterPro" id="IPR029062">
    <property type="entry name" value="Class_I_gatase-like"/>
</dbReference>
<evidence type="ECO:0000313" key="2">
    <source>
        <dbReference type="EMBL" id="AIQ60824.1"/>
    </source>
</evidence>
<evidence type="ECO:0000259" key="1">
    <source>
        <dbReference type="Pfam" id="PF00117"/>
    </source>
</evidence>
<dbReference type="AlphaFoldDB" id="A0A089MWN7"/>
<dbReference type="SUPFAM" id="SSF52317">
    <property type="entry name" value="Class I glutamine amidotransferase-like"/>
    <property type="match status" value="1"/>
</dbReference>
<dbReference type="OrthoDB" id="9807137at2"/>
<evidence type="ECO:0000313" key="3">
    <source>
        <dbReference type="Proteomes" id="UP000029518"/>
    </source>
</evidence>
<dbReference type="FunFam" id="3.40.50.880:FF:000033">
    <property type="entry name" value="Glutamine amidotransferase class-I"/>
    <property type="match status" value="1"/>
</dbReference>
<dbReference type="InterPro" id="IPR017926">
    <property type="entry name" value="GATASE"/>
</dbReference>
<feature type="domain" description="Glutamine amidotransferase" evidence="1">
    <location>
        <begin position="42"/>
        <end position="179"/>
    </location>
</feature>
<dbReference type="Pfam" id="PF00117">
    <property type="entry name" value="GATase"/>
    <property type="match status" value="1"/>
</dbReference>
<dbReference type="RefSeq" id="WP_042217440.1">
    <property type="nucleotide sequence ID" value="NZ_CP009285.1"/>
</dbReference>
<reference evidence="2" key="1">
    <citation type="submission" date="2014-08" db="EMBL/GenBank/DDBJ databases">
        <title>Comparative genomics of the Paenibacillus odorifer group.</title>
        <authorList>
            <person name="den Bakker H.C."/>
            <person name="Tsai Y.-C.Y.-C."/>
            <person name="Martin N."/>
            <person name="Korlach J."/>
            <person name="Wiedmann M."/>
        </authorList>
    </citation>
    <scope>NUCLEOTIDE SEQUENCE [LARGE SCALE GENOMIC DNA]</scope>
    <source>
        <strain evidence="2">DSM 13188</strain>
    </source>
</reference>
<dbReference type="GO" id="GO:0005829">
    <property type="term" value="C:cytosol"/>
    <property type="evidence" value="ECO:0007669"/>
    <property type="project" value="TreeGrafter"/>
</dbReference>
<dbReference type="EMBL" id="CP009285">
    <property type="protein sequence ID" value="AIQ60824.1"/>
    <property type="molecule type" value="Genomic_DNA"/>
</dbReference>
<dbReference type="PANTHER" id="PTHR42695:SF5">
    <property type="entry name" value="GLUTAMINE AMIDOTRANSFERASE YLR126C-RELATED"/>
    <property type="match status" value="1"/>
</dbReference>
<dbReference type="Proteomes" id="UP000029518">
    <property type="component" value="Chromosome"/>
</dbReference>
<dbReference type="KEGG" id="pbd:PBOR_30755"/>
<gene>
    <name evidence="2" type="ORF">PBOR_30755</name>
</gene>
<dbReference type="PANTHER" id="PTHR42695">
    <property type="entry name" value="GLUTAMINE AMIDOTRANSFERASE YLR126C-RELATED"/>
    <property type="match status" value="1"/>
</dbReference>
<dbReference type="PROSITE" id="PS51273">
    <property type="entry name" value="GATASE_TYPE_1"/>
    <property type="match status" value="1"/>
</dbReference>
<dbReference type="GO" id="GO:0016740">
    <property type="term" value="F:transferase activity"/>
    <property type="evidence" value="ECO:0007669"/>
    <property type="project" value="UniProtKB-KW"/>
</dbReference>
<dbReference type="CDD" id="cd01741">
    <property type="entry name" value="GATase1_1"/>
    <property type="match status" value="1"/>
</dbReference>
<sequence>MRIHCLQHVPFEAPEEIAVWAGNRGHSLTTTLLYESQALPSINDFDMLVIMGGPMGVYDEALIPWLKAEKAFINAAIRSRKLTLGICLGAQLIAEQIGGEVYTNKWNEIGWFPVRLIGDAAASTFFKAFPEQFVPFHWHGDTFSLPAGAKRLAFSLGCANQCFEYEDYVAGLQFHLEVNDLSIRKIIDNCGEHIEPDEYVQSQSEMVDQLEKVAASNELMFTLLDAMEDKFLSRS</sequence>
<proteinExistence type="predicted"/>
<protein>
    <submittedName>
        <fullName evidence="2">Amidotransferase</fullName>
    </submittedName>
</protein>
<name>A0A089MWN7_PAEBO</name>
<dbReference type="HOGENOM" id="CLU_054974_3_3_9"/>
<dbReference type="InterPro" id="IPR044992">
    <property type="entry name" value="ChyE-like"/>
</dbReference>
<organism evidence="2 3">
    <name type="scientific">Paenibacillus borealis</name>
    <dbReference type="NCBI Taxonomy" id="160799"/>
    <lineage>
        <taxon>Bacteria</taxon>
        <taxon>Bacillati</taxon>
        <taxon>Bacillota</taxon>
        <taxon>Bacilli</taxon>
        <taxon>Bacillales</taxon>
        <taxon>Paenibacillaceae</taxon>
        <taxon>Paenibacillus</taxon>
    </lineage>
</organism>